<dbReference type="EMBL" id="CP034437">
    <property type="protein sequence ID" value="AZN40454.1"/>
    <property type="molecule type" value="Genomic_DNA"/>
</dbReference>
<name>A0A3Q8X5D3_9BACL</name>
<accession>A0A3Q8X5D3</accession>
<evidence type="ECO:0000313" key="1">
    <source>
        <dbReference type="EMBL" id="AZN40454.1"/>
    </source>
</evidence>
<protein>
    <submittedName>
        <fullName evidence="1">Uncharacterized protein</fullName>
    </submittedName>
</protein>
<dbReference type="AlphaFoldDB" id="A0A3Q8X5D3"/>
<dbReference type="Proteomes" id="UP000272528">
    <property type="component" value="Chromosome"/>
</dbReference>
<reference evidence="2" key="1">
    <citation type="submission" date="2018-12" db="EMBL/GenBank/DDBJ databases">
        <title>Genome sequence of Peanibacillus sp.</title>
        <authorList>
            <person name="Subramani G."/>
            <person name="Srinivasan S."/>
            <person name="Kim M.K."/>
        </authorList>
    </citation>
    <scope>NUCLEOTIDE SEQUENCE [LARGE SCALE GENOMIC DNA]</scope>
    <source>
        <strain evidence="2">18JY67-1</strain>
    </source>
</reference>
<dbReference type="RefSeq" id="WP_126015683.1">
    <property type="nucleotide sequence ID" value="NZ_CP034437.1"/>
</dbReference>
<gene>
    <name evidence="1" type="ORF">EJC50_12910</name>
</gene>
<dbReference type="KEGG" id="palb:EJC50_12910"/>
<evidence type="ECO:0000313" key="2">
    <source>
        <dbReference type="Proteomes" id="UP000272528"/>
    </source>
</evidence>
<keyword evidence="2" id="KW-1185">Reference proteome</keyword>
<organism evidence="1 2">
    <name type="scientific">Paenibacillus albus</name>
    <dbReference type="NCBI Taxonomy" id="2495582"/>
    <lineage>
        <taxon>Bacteria</taxon>
        <taxon>Bacillati</taxon>
        <taxon>Bacillota</taxon>
        <taxon>Bacilli</taxon>
        <taxon>Bacillales</taxon>
        <taxon>Paenibacillaceae</taxon>
        <taxon>Paenibacillus</taxon>
    </lineage>
</organism>
<sequence>MLSEMLKSHMKEMKTVNAELYYSIMDGIIDRVIEIHGLKYEPEAGHFTRPENGGFVPLTTVEFNNLVEAELWRIFPQESAGVRVVRFVD</sequence>
<proteinExistence type="predicted"/>